<organism evidence="1">
    <name type="scientific">Eubacterium limosum</name>
    <dbReference type="NCBI Taxonomy" id="1736"/>
    <lineage>
        <taxon>Bacteria</taxon>
        <taxon>Bacillati</taxon>
        <taxon>Bacillota</taxon>
        <taxon>Clostridia</taxon>
        <taxon>Eubacteriales</taxon>
        <taxon>Eubacteriaceae</taxon>
        <taxon>Eubacterium</taxon>
    </lineage>
</organism>
<reference evidence="1" key="1">
    <citation type="submission" date="2019-11" db="EMBL/GenBank/DDBJ databases">
        <authorList>
            <person name="Feng L."/>
        </authorList>
    </citation>
    <scope>NUCLEOTIDE SEQUENCE</scope>
    <source>
        <strain evidence="1">ElimosumLFYP34</strain>
    </source>
</reference>
<sequence length="76" mass="8307">MNGLTKQIVINKVIKEVDEARGNAERGQLLGEIAYGTLFGEVSILEQLELITEEESTKLLNDVIFASVGSREGESL</sequence>
<protein>
    <submittedName>
        <fullName evidence="1">Uncharacterized protein</fullName>
    </submittedName>
</protein>
<gene>
    <name evidence="1" type="ORF">ELLFYP34_01933</name>
</gene>
<name>A0A6N2ZKZ0_EUBLI</name>
<dbReference type="AlphaFoldDB" id="A0A6N2ZKZ0"/>
<accession>A0A6N2ZKZ0</accession>
<proteinExistence type="predicted"/>
<evidence type="ECO:0000313" key="1">
    <source>
        <dbReference type="EMBL" id="VYT79343.1"/>
    </source>
</evidence>
<dbReference type="EMBL" id="CACRTR010000003">
    <property type="protein sequence ID" value="VYT79343.1"/>
    <property type="molecule type" value="Genomic_DNA"/>
</dbReference>